<evidence type="ECO:0000313" key="4">
    <source>
        <dbReference type="EMBL" id="OJD33821.1"/>
    </source>
</evidence>
<dbReference type="InterPro" id="IPR036864">
    <property type="entry name" value="Zn2-C6_fun-type_DNA-bd_sf"/>
</dbReference>
<evidence type="ECO:0000259" key="3">
    <source>
        <dbReference type="PROSITE" id="PS00463"/>
    </source>
</evidence>
<dbReference type="AlphaFoldDB" id="A0A1J9S2F0"/>
<dbReference type="CDD" id="cd00067">
    <property type="entry name" value="GAL4"/>
    <property type="match status" value="1"/>
</dbReference>
<dbReference type="OrthoDB" id="2740448at2759"/>
<gene>
    <name evidence="4" type="ORF">BKCO1_2700077</name>
</gene>
<feature type="compositionally biased region" description="Basic and acidic residues" evidence="2">
    <location>
        <begin position="22"/>
        <end position="37"/>
    </location>
</feature>
<feature type="region of interest" description="Disordered" evidence="2">
    <location>
        <begin position="193"/>
        <end position="227"/>
    </location>
</feature>
<sequence>MLSSSSTSDDGSAPCTWLTSPDSKHDRSTVSPRRDRPPSTTLRAACNDCHQAKVKCIFEDGSSVCVRCRKRSKDCARSLSKPLGRTRGPRKKPKEGRVGGASSPSWTANVSGTGPQAVSPSTPRDVSMGYGNNNNNNNSAVGCYADLSGCCLHNNGSGGDMDPLLVPSVLDATMDLWFDSAELASTPLLPDGVIDTKASTTTTTDARMQREDTAQQSPLSNPEAPPVSDAVEGCSCVAMLMTTMRGFFGSTAATTASSSTGSSSSNSSNNDISSLTRAPDELLRLNAAALDVARSSLACRGAHGGRSVRLLALWLVQGALCNCREAAAHASRAGQAAEQQQQQAVVRLGSYAVDDGEGGRLMAHRIIALQVRKAILPVVRALRDDGADGGGPGRGRGLEQDDDGCQLIAGLLDEEAHGMVALLSS</sequence>
<comment type="caution">
    <text evidence="4">The sequence shown here is derived from an EMBL/GenBank/DDBJ whole genome shotgun (WGS) entry which is preliminary data.</text>
</comment>
<feature type="region of interest" description="Disordered" evidence="2">
    <location>
        <begin position="253"/>
        <end position="273"/>
    </location>
</feature>
<feature type="domain" description="Zn(2)-C6 fungal-type" evidence="3">
    <location>
        <begin position="45"/>
        <end position="75"/>
    </location>
</feature>
<dbReference type="Gene3D" id="4.10.240.10">
    <property type="entry name" value="Zn(2)-C6 fungal-type DNA-binding domain"/>
    <property type="match status" value="1"/>
</dbReference>
<proteinExistence type="predicted"/>
<feature type="compositionally biased region" description="Low complexity" evidence="2">
    <location>
        <begin position="1"/>
        <end position="12"/>
    </location>
</feature>
<dbReference type="GeneID" id="31013871"/>
<feature type="region of interest" description="Disordered" evidence="2">
    <location>
        <begin position="79"/>
        <end position="132"/>
    </location>
</feature>
<dbReference type="InterPro" id="IPR001138">
    <property type="entry name" value="Zn2Cys6_DnaBD"/>
</dbReference>
<dbReference type="GO" id="GO:0008270">
    <property type="term" value="F:zinc ion binding"/>
    <property type="evidence" value="ECO:0007669"/>
    <property type="project" value="InterPro"/>
</dbReference>
<dbReference type="RefSeq" id="XP_020130081.1">
    <property type="nucleotide sequence ID" value="XM_020273610.1"/>
</dbReference>
<dbReference type="GO" id="GO:0000981">
    <property type="term" value="F:DNA-binding transcription factor activity, RNA polymerase II-specific"/>
    <property type="evidence" value="ECO:0007669"/>
    <property type="project" value="InterPro"/>
</dbReference>
<keyword evidence="1" id="KW-0539">Nucleus</keyword>
<organism evidence="4 5">
    <name type="scientific">Diplodia corticola</name>
    <dbReference type="NCBI Taxonomy" id="236234"/>
    <lineage>
        <taxon>Eukaryota</taxon>
        <taxon>Fungi</taxon>
        <taxon>Dikarya</taxon>
        <taxon>Ascomycota</taxon>
        <taxon>Pezizomycotina</taxon>
        <taxon>Dothideomycetes</taxon>
        <taxon>Dothideomycetes incertae sedis</taxon>
        <taxon>Botryosphaeriales</taxon>
        <taxon>Botryosphaeriaceae</taxon>
        <taxon>Diplodia</taxon>
    </lineage>
</organism>
<protein>
    <submittedName>
        <fullName evidence="4">C6 transcription factor 2</fullName>
    </submittedName>
</protein>
<keyword evidence="5" id="KW-1185">Reference proteome</keyword>
<feature type="region of interest" description="Disordered" evidence="2">
    <location>
        <begin position="1"/>
        <end position="40"/>
    </location>
</feature>
<dbReference type="SUPFAM" id="SSF57701">
    <property type="entry name" value="Zn2/Cys6 DNA-binding domain"/>
    <property type="match status" value="1"/>
</dbReference>
<reference evidence="4 5" key="1">
    <citation type="submission" date="2016-10" db="EMBL/GenBank/DDBJ databases">
        <title>Proteomics and genomics reveal pathogen-plant mechanisms compatible with a hemibiotrophic lifestyle of Diplodia corticola.</title>
        <authorList>
            <person name="Fernandes I."/>
            <person name="De Jonge R."/>
            <person name="Van De Peer Y."/>
            <person name="Devreese B."/>
            <person name="Alves A."/>
            <person name="Esteves A.C."/>
        </authorList>
    </citation>
    <scope>NUCLEOTIDE SEQUENCE [LARGE SCALE GENOMIC DNA]</scope>
    <source>
        <strain evidence="4 5">CBS 112549</strain>
    </source>
</reference>
<evidence type="ECO:0000256" key="1">
    <source>
        <dbReference type="ARBA" id="ARBA00023242"/>
    </source>
</evidence>
<evidence type="ECO:0000256" key="2">
    <source>
        <dbReference type="SAM" id="MobiDB-lite"/>
    </source>
</evidence>
<dbReference type="EMBL" id="MNUE01000027">
    <property type="protein sequence ID" value="OJD33821.1"/>
    <property type="molecule type" value="Genomic_DNA"/>
</dbReference>
<name>A0A1J9S2F0_9PEZI</name>
<evidence type="ECO:0000313" key="5">
    <source>
        <dbReference type="Proteomes" id="UP000183809"/>
    </source>
</evidence>
<dbReference type="PROSITE" id="PS00463">
    <property type="entry name" value="ZN2_CY6_FUNGAL_1"/>
    <property type="match status" value="1"/>
</dbReference>
<feature type="compositionally biased region" description="Polar residues" evidence="2">
    <location>
        <begin position="102"/>
        <end position="124"/>
    </location>
</feature>
<dbReference type="Proteomes" id="UP000183809">
    <property type="component" value="Unassembled WGS sequence"/>
</dbReference>
<accession>A0A1J9S2F0</accession>